<name>A0ABT9PUX2_9HYPH</name>
<sequence>MIRPDDCLVTVATGYGFAETAVTVSFLEGHGIPAVALPYQLASVSWDMTVALGGMEIRVPARLADAACFLLAEDAQPARPEKGRSPWTLWPRRIALVLICLLTQVPPPPRGIYVVGRAEVAGYRI</sequence>
<evidence type="ECO:0008006" key="3">
    <source>
        <dbReference type="Google" id="ProtNLM"/>
    </source>
</evidence>
<dbReference type="EMBL" id="JAUSRF010000009">
    <property type="protein sequence ID" value="MDP9838271.1"/>
    <property type="molecule type" value="Genomic_DNA"/>
</dbReference>
<reference evidence="1 2" key="1">
    <citation type="submission" date="2023-07" db="EMBL/GenBank/DDBJ databases">
        <title>Sorghum-associated microbial communities from plants grown in Nebraska, USA.</title>
        <authorList>
            <person name="Schachtman D."/>
        </authorList>
    </citation>
    <scope>NUCLEOTIDE SEQUENCE [LARGE SCALE GENOMIC DNA]</scope>
    <source>
        <strain evidence="1 2">DS1307</strain>
    </source>
</reference>
<comment type="caution">
    <text evidence="1">The sequence shown here is derived from an EMBL/GenBank/DDBJ whole genome shotgun (WGS) entry which is preliminary data.</text>
</comment>
<protein>
    <recommendedName>
        <fullName evidence="3">DUF2007 domain-containing protein</fullName>
    </recommendedName>
</protein>
<organism evidence="1 2">
    <name type="scientific">Neorhizobium huautlense</name>
    <dbReference type="NCBI Taxonomy" id="67774"/>
    <lineage>
        <taxon>Bacteria</taxon>
        <taxon>Pseudomonadati</taxon>
        <taxon>Pseudomonadota</taxon>
        <taxon>Alphaproteobacteria</taxon>
        <taxon>Hyphomicrobiales</taxon>
        <taxon>Rhizobiaceae</taxon>
        <taxon>Rhizobium/Agrobacterium group</taxon>
        <taxon>Neorhizobium</taxon>
    </lineage>
</organism>
<gene>
    <name evidence="1" type="ORF">J2T09_003038</name>
</gene>
<dbReference type="Proteomes" id="UP001241472">
    <property type="component" value="Unassembled WGS sequence"/>
</dbReference>
<evidence type="ECO:0000313" key="1">
    <source>
        <dbReference type="EMBL" id="MDP9838271.1"/>
    </source>
</evidence>
<accession>A0ABT9PUX2</accession>
<proteinExistence type="predicted"/>
<evidence type="ECO:0000313" key="2">
    <source>
        <dbReference type="Proteomes" id="UP001241472"/>
    </source>
</evidence>
<keyword evidence="2" id="KW-1185">Reference proteome</keyword>
<dbReference type="RefSeq" id="WP_306835993.1">
    <property type="nucleotide sequence ID" value="NZ_JAUSRF010000009.1"/>
</dbReference>